<evidence type="ECO:0000313" key="1">
    <source>
        <dbReference type="EMBL" id="KDO54331.1"/>
    </source>
</evidence>
<feature type="non-terminal residue" evidence="1">
    <location>
        <position position="1"/>
    </location>
</feature>
<organism evidence="1 2">
    <name type="scientific">Citrus sinensis</name>
    <name type="common">Sweet orange</name>
    <name type="synonym">Citrus aurantium var. sinensis</name>
    <dbReference type="NCBI Taxonomy" id="2711"/>
    <lineage>
        <taxon>Eukaryota</taxon>
        <taxon>Viridiplantae</taxon>
        <taxon>Streptophyta</taxon>
        <taxon>Embryophyta</taxon>
        <taxon>Tracheophyta</taxon>
        <taxon>Spermatophyta</taxon>
        <taxon>Magnoliopsida</taxon>
        <taxon>eudicotyledons</taxon>
        <taxon>Gunneridae</taxon>
        <taxon>Pentapetalae</taxon>
        <taxon>rosids</taxon>
        <taxon>malvids</taxon>
        <taxon>Sapindales</taxon>
        <taxon>Rutaceae</taxon>
        <taxon>Aurantioideae</taxon>
        <taxon>Citrus</taxon>
    </lineage>
</organism>
<evidence type="ECO:0000313" key="2">
    <source>
        <dbReference type="Proteomes" id="UP000027120"/>
    </source>
</evidence>
<protein>
    <submittedName>
        <fullName evidence="1">Uncharacterized protein</fullName>
    </submittedName>
</protein>
<sequence length="155" mass="17878">GSWTIMGHYLIIQPWTPHFDSFKGEYDSVIAWIQLPGMALHYYHKLILWMIGQTVGKVVRINYNMESATRGKFARIAIEVTLSKPLVSQFLLDGKVQKVKYENLPNISFGCSKYGHSCESCPDRVMRNEIVERRDLVGKKPALRSCWRQVLEGIF</sequence>
<reference evidence="1 2" key="1">
    <citation type="submission" date="2014-04" db="EMBL/GenBank/DDBJ databases">
        <authorList>
            <consortium name="International Citrus Genome Consortium"/>
            <person name="Gmitter F."/>
            <person name="Chen C."/>
            <person name="Farmerie W."/>
            <person name="Harkins T."/>
            <person name="Desany B."/>
            <person name="Mohiuddin M."/>
            <person name="Kodira C."/>
            <person name="Borodovsky M."/>
            <person name="Lomsadze A."/>
            <person name="Burns P."/>
            <person name="Jenkins J."/>
            <person name="Prochnik S."/>
            <person name="Shu S."/>
            <person name="Chapman J."/>
            <person name="Pitluck S."/>
            <person name="Schmutz J."/>
            <person name="Rokhsar D."/>
        </authorList>
    </citation>
    <scope>NUCLEOTIDE SEQUENCE</scope>
</reference>
<dbReference type="AlphaFoldDB" id="A0A067ETU2"/>
<keyword evidence="2" id="KW-1185">Reference proteome</keyword>
<dbReference type="EMBL" id="KK784997">
    <property type="protein sequence ID" value="KDO54331.1"/>
    <property type="molecule type" value="Genomic_DNA"/>
</dbReference>
<proteinExistence type="predicted"/>
<dbReference type="Proteomes" id="UP000027120">
    <property type="component" value="Unassembled WGS sequence"/>
</dbReference>
<dbReference type="PANTHER" id="PTHR31286:SF99">
    <property type="entry name" value="DUF4283 DOMAIN-CONTAINING PROTEIN"/>
    <property type="match status" value="1"/>
</dbReference>
<accession>A0A067ETU2</accession>
<dbReference type="PANTHER" id="PTHR31286">
    <property type="entry name" value="GLYCINE-RICH CELL WALL STRUCTURAL PROTEIN 1.8-LIKE"/>
    <property type="match status" value="1"/>
</dbReference>
<name>A0A067ETU2_CITSI</name>
<gene>
    <name evidence="1" type="ORF">CISIN_1g037263mg</name>
</gene>
<dbReference type="InterPro" id="IPR040256">
    <property type="entry name" value="At4g02000-like"/>
</dbReference>